<dbReference type="HOGENOM" id="CLU_1619544_0_0_1"/>
<gene>
    <name evidence="1" type="ORF">OIDMADRAFT_145622</name>
</gene>
<reference evidence="1 2" key="1">
    <citation type="submission" date="2014-04" db="EMBL/GenBank/DDBJ databases">
        <authorList>
            <consortium name="DOE Joint Genome Institute"/>
            <person name="Kuo A."/>
            <person name="Martino E."/>
            <person name="Perotto S."/>
            <person name="Kohler A."/>
            <person name="Nagy L.G."/>
            <person name="Floudas D."/>
            <person name="Copeland A."/>
            <person name="Barry K.W."/>
            <person name="Cichocki N."/>
            <person name="Veneault-Fourrey C."/>
            <person name="LaButti K."/>
            <person name="Lindquist E.A."/>
            <person name="Lipzen A."/>
            <person name="Lundell T."/>
            <person name="Morin E."/>
            <person name="Murat C."/>
            <person name="Sun H."/>
            <person name="Tunlid A."/>
            <person name="Henrissat B."/>
            <person name="Grigoriev I.V."/>
            <person name="Hibbett D.S."/>
            <person name="Martin F."/>
            <person name="Nordberg H.P."/>
            <person name="Cantor M.N."/>
            <person name="Hua S.X."/>
        </authorList>
    </citation>
    <scope>NUCLEOTIDE SEQUENCE [LARGE SCALE GENOMIC DNA]</scope>
    <source>
        <strain evidence="1 2">Zn</strain>
    </source>
</reference>
<protein>
    <submittedName>
        <fullName evidence="1">Uncharacterized protein</fullName>
    </submittedName>
</protein>
<organism evidence="1 2">
    <name type="scientific">Oidiodendron maius (strain Zn)</name>
    <dbReference type="NCBI Taxonomy" id="913774"/>
    <lineage>
        <taxon>Eukaryota</taxon>
        <taxon>Fungi</taxon>
        <taxon>Dikarya</taxon>
        <taxon>Ascomycota</taxon>
        <taxon>Pezizomycotina</taxon>
        <taxon>Leotiomycetes</taxon>
        <taxon>Leotiomycetes incertae sedis</taxon>
        <taxon>Myxotrichaceae</taxon>
        <taxon>Oidiodendron</taxon>
    </lineage>
</organism>
<name>A0A0C3CMB2_OIDMZ</name>
<dbReference type="EMBL" id="KN832877">
    <property type="protein sequence ID" value="KIN00099.1"/>
    <property type="molecule type" value="Genomic_DNA"/>
</dbReference>
<evidence type="ECO:0000313" key="1">
    <source>
        <dbReference type="EMBL" id="KIN00099.1"/>
    </source>
</evidence>
<proteinExistence type="predicted"/>
<evidence type="ECO:0000313" key="2">
    <source>
        <dbReference type="Proteomes" id="UP000054321"/>
    </source>
</evidence>
<dbReference type="Proteomes" id="UP000054321">
    <property type="component" value="Unassembled WGS sequence"/>
</dbReference>
<reference evidence="2" key="2">
    <citation type="submission" date="2015-01" db="EMBL/GenBank/DDBJ databases">
        <title>Evolutionary Origins and Diversification of the Mycorrhizal Mutualists.</title>
        <authorList>
            <consortium name="DOE Joint Genome Institute"/>
            <consortium name="Mycorrhizal Genomics Consortium"/>
            <person name="Kohler A."/>
            <person name="Kuo A."/>
            <person name="Nagy L.G."/>
            <person name="Floudas D."/>
            <person name="Copeland A."/>
            <person name="Barry K.W."/>
            <person name="Cichocki N."/>
            <person name="Veneault-Fourrey C."/>
            <person name="LaButti K."/>
            <person name="Lindquist E.A."/>
            <person name="Lipzen A."/>
            <person name="Lundell T."/>
            <person name="Morin E."/>
            <person name="Murat C."/>
            <person name="Riley R."/>
            <person name="Ohm R."/>
            <person name="Sun H."/>
            <person name="Tunlid A."/>
            <person name="Henrissat B."/>
            <person name="Grigoriev I.V."/>
            <person name="Hibbett D.S."/>
            <person name="Martin F."/>
        </authorList>
    </citation>
    <scope>NUCLEOTIDE SEQUENCE [LARGE SCALE GENOMIC DNA]</scope>
    <source>
        <strain evidence="2">Zn</strain>
    </source>
</reference>
<dbReference type="InParanoid" id="A0A0C3CMB2"/>
<dbReference type="AlphaFoldDB" id="A0A0C3CMB2"/>
<keyword evidence="2" id="KW-1185">Reference proteome</keyword>
<accession>A0A0C3CMB2</accession>
<sequence length="164" mass="18306">MRRAFTSSMCCRCPTLSSQSRFCLSLLLAFPVPGRMDPPSRKPAASLHLRHTGHLWPSARAVLKGVTHVDTRKFPTAPSHSPLLASRHFTSQRQTRGRRMVLSREIGRWTTDLRWAGDEVGRKVRILPLTAFDPFEVQSFPRAVTLRSILATGLHNPRGGSGGR</sequence>